<dbReference type="Proteomes" id="UP000295361">
    <property type="component" value="Unassembled WGS sequence"/>
</dbReference>
<dbReference type="GO" id="GO:0008360">
    <property type="term" value="P:regulation of cell shape"/>
    <property type="evidence" value="ECO:0007669"/>
    <property type="project" value="UniProtKB-KW"/>
</dbReference>
<feature type="domain" description="Mur ligase central" evidence="12">
    <location>
        <begin position="126"/>
        <end position="188"/>
    </location>
</feature>
<dbReference type="InterPro" id="IPR036615">
    <property type="entry name" value="Mur_ligase_C_dom_sf"/>
</dbReference>
<feature type="domain" description="Mur ligase central" evidence="12">
    <location>
        <begin position="244"/>
        <end position="309"/>
    </location>
</feature>
<dbReference type="SUPFAM" id="SSF53623">
    <property type="entry name" value="MurD-like peptide ligases, catalytic domain"/>
    <property type="match status" value="1"/>
</dbReference>
<evidence type="ECO:0000256" key="7">
    <source>
        <dbReference type="ARBA" id="ARBA00022840"/>
    </source>
</evidence>
<keyword evidence="6 9" id="KW-0547">Nucleotide-binding</keyword>
<evidence type="ECO:0000256" key="2">
    <source>
        <dbReference type="ARBA" id="ARBA00004752"/>
    </source>
</evidence>
<comment type="function">
    <text evidence="9 10">Cell wall formation. Catalyzes the addition of glutamate to the nucleotide precursor UDP-N-acetylmuramoyl-L-alanine (UMA).</text>
</comment>
<comment type="pathway">
    <text evidence="2 9 10">Cell wall biogenesis; peptidoglycan biosynthesis.</text>
</comment>
<feature type="domain" description="Mur ligase C-terminal" evidence="11">
    <location>
        <begin position="430"/>
        <end position="548"/>
    </location>
</feature>
<dbReference type="EMBL" id="SNXS01000005">
    <property type="protein sequence ID" value="TDP63454.1"/>
    <property type="molecule type" value="Genomic_DNA"/>
</dbReference>
<dbReference type="GO" id="GO:0005737">
    <property type="term" value="C:cytoplasm"/>
    <property type="evidence" value="ECO:0007669"/>
    <property type="project" value="UniProtKB-SubCell"/>
</dbReference>
<keyword evidence="8 9" id="KW-0131">Cell cycle</keyword>
<comment type="caution">
    <text evidence="13">The sequence shown here is derived from an EMBL/GenBank/DDBJ whole genome shotgun (WGS) entry which is preliminary data.</text>
</comment>
<dbReference type="GO" id="GO:0005524">
    <property type="term" value="F:ATP binding"/>
    <property type="evidence" value="ECO:0007669"/>
    <property type="project" value="UniProtKB-UniRule"/>
</dbReference>
<dbReference type="InterPro" id="IPR036565">
    <property type="entry name" value="Mur-like_cat_sf"/>
</dbReference>
<dbReference type="GO" id="GO:0008764">
    <property type="term" value="F:UDP-N-acetylmuramoylalanine-D-glutamate ligase activity"/>
    <property type="evidence" value="ECO:0007669"/>
    <property type="project" value="UniProtKB-UniRule"/>
</dbReference>
<proteinExistence type="inferred from homology"/>
<dbReference type="Gene3D" id="3.40.1190.10">
    <property type="entry name" value="Mur-like, catalytic domain"/>
    <property type="match status" value="1"/>
</dbReference>
<keyword evidence="7 9" id="KW-0067">ATP-binding</keyword>
<evidence type="ECO:0000256" key="3">
    <source>
        <dbReference type="ARBA" id="ARBA00022490"/>
    </source>
</evidence>
<keyword evidence="4 9" id="KW-0436">Ligase</keyword>
<evidence type="ECO:0000313" key="14">
    <source>
        <dbReference type="Proteomes" id="UP000295361"/>
    </source>
</evidence>
<dbReference type="PANTHER" id="PTHR43692:SF1">
    <property type="entry name" value="UDP-N-ACETYLMURAMOYLALANINE--D-GLUTAMATE LIGASE"/>
    <property type="match status" value="1"/>
</dbReference>
<keyword evidence="3 9" id="KW-0963">Cytoplasm</keyword>
<dbReference type="PROSITE" id="PS01011">
    <property type="entry name" value="FOLYLPOLYGLU_SYNT_1"/>
    <property type="match status" value="1"/>
</dbReference>
<dbReference type="GO" id="GO:0071555">
    <property type="term" value="P:cell wall organization"/>
    <property type="evidence" value="ECO:0007669"/>
    <property type="project" value="UniProtKB-KW"/>
</dbReference>
<dbReference type="Gene3D" id="3.90.190.20">
    <property type="entry name" value="Mur ligase, C-terminal domain"/>
    <property type="match status" value="1"/>
</dbReference>
<evidence type="ECO:0000256" key="1">
    <source>
        <dbReference type="ARBA" id="ARBA00004496"/>
    </source>
</evidence>
<evidence type="ECO:0000256" key="8">
    <source>
        <dbReference type="ARBA" id="ARBA00023306"/>
    </source>
</evidence>
<evidence type="ECO:0000259" key="11">
    <source>
        <dbReference type="Pfam" id="PF02875"/>
    </source>
</evidence>
<keyword evidence="9 10" id="KW-0133">Cell shape</keyword>
<evidence type="ECO:0000259" key="12">
    <source>
        <dbReference type="Pfam" id="PF08245"/>
    </source>
</evidence>
<gene>
    <name evidence="9" type="primary">murD</name>
    <name evidence="13" type="ORF">DES47_105460</name>
</gene>
<keyword evidence="9 10" id="KW-0573">Peptidoglycan synthesis</keyword>
<dbReference type="GO" id="GO:0004326">
    <property type="term" value="F:tetrahydrofolylpolyglutamate synthase activity"/>
    <property type="evidence" value="ECO:0007669"/>
    <property type="project" value="InterPro"/>
</dbReference>
<dbReference type="InterPro" id="IPR004101">
    <property type="entry name" value="Mur_ligase_C"/>
</dbReference>
<dbReference type="GO" id="GO:0009252">
    <property type="term" value="P:peptidoglycan biosynthetic process"/>
    <property type="evidence" value="ECO:0007669"/>
    <property type="project" value="UniProtKB-UniRule"/>
</dbReference>
<dbReference type="SUPFAM" id="SSF53244">
    <property type="entry name" value="MurD-like peptide ligases, peptide-binding domain"/>
    <property type="match status" value="1"/>
</dbReference>
<comment type="subcellular location">
    <subcellularLocation>
        <location evidence="1 9 10">Cytoplasm</location>
    </subcellularLocation>
</comment>
<dbReference type="InterPro" id="IPR018109">
    <property type="entry name" value="Folylpolyglutamate_synth_CS"/>
</dbReference>
<evidence type="ECO:0000256" key="9">
    <source>
        <dbReference type="HAMAP-Rule" id="MF_00639"/>
    </source>
</evidence>
<dbReference type="NCBIfam" id="TIGR01087">
    <property type="entry name" value="murD"/>
    <property type="match status" value="1"/>
</dbReference>
<keyword evidence="9 10" id="KW-0961">Cell wall biogenesis/degradation</keyword>
<keyword evidence="5 9" id="KW-0132">Cell division</keyword>
<feature type="binding site" evidence="9">
    <location>
        <begin position="128"/>
        <end position="134"/>
    </location>
    <ligand>
        <name>ATP</name>
        <dbReference type="ChEBI" id="CHEBI:30616"/>
    </ligand>
</feature>
<evidence type="ECO:0000256" key="6">
    <source>
        <dbReference type="ARBA" id="ARBA00022741"/>
    </source>
</evidence>
<reference evidence="13 14" key="1">
    <citation type="submission" date="2019-03" db="EMBL/GenBank/DDBJ databases">
        <title>Genomic Encyclopedia of Type Strains, Phase IV (KMG-IV): sequencing the most valuable type-strain genomes for metagenomic binning, comparative biology and taxonomic classification.</title>
        <authorList>
            <person name="Goeker M."/>
        </authorList>
    </citation>
    <scope>NUCLEOTIDE SEQUENCE [LARGE SCALE GENOMIC DNA]</scope>
    <source>
        <strain evidence="13 14">DSM 16998</strain>
    </source>
</reference>
<dbReference type="OrthoDB" id="9809796at2"/>
<dbReference type="Pfam" id="PF02875">
    <property type="entry name" value="Mur_ligase_C"/>
    <property type="match status" value="1"/>
</dbReference>
<comment type="catalytic activity">
    <reaction evidence="9 10">
        <text>UDP-N-acetyl-alpha-D-muramoyl-L-alanine + D-glutamate + ATP = UDP-N-acetyl-alpha-D-muramoyl-L-alanyl-D-glutamate + ADP + phosphate + H(+)</text>
        <dbReference type="Rhea" id="RHEA:16429"/>
        <dbReference type="ChEBI" id="CHEBI:15378"/>
        <dbReference type="ChEBI" id="CHEBI:29986"/>
        <dbReference type="ChEBI" id="CHEBI:30616"/>
        <dbReference type="ChEBI" id="CHEBI:43474"/>
        <dbReference type="ChEBI" id="CHEBI:83898"/>
        <dbReference type="ChEBI" id="CHEBI:83900"/>
        <dbReference type="ChEBI" id="CHEBI:456216"/>
        <dbReference type="EC" id="6.3.2.9"/>
    </reaction>
</comment>
<dbReference type="InterPro" id="IPR013221">
    <property type="entry name" value="Mur_ligase_cen"/>
</dbReference>
<dbReference type="EC" id="6.3.2.9" evidence="9 10"/>
<sequence length="578" mass="61339">MKQLQDLNVMVLGLGESGLAMAAWCARSGARVQVWDSRENPPQATALAEKVPAATRLSGDFADNVLHGVQLLLKSPGLAPGDARIAPLLAQARAAGIRIQGELELFAQALADLKAERRYAPAVLAITGTNGKTTTTSMTAQLVARTGRRVAMAGNIGPTMLDTLAAALDMEPVVEVASEVSAETVAIEEPAEADEAVLEAPIEEVAEPAAEQTTLEAVDALLDEPPLPIKPPPPKAPVFEHLPEVWVLELSSFQLDGVQGFEPTAGTVLNITQDHLDWHGDMAAYIAAKARVFGEQGVMVINRDDPRVEALVPAPVMVKGGRGRPTRAVSRKLVRFGLDAPDRPGDFGLVTENGMAWLVRALEADETIKRRKDDDEEEIIIQRLMPADALRVRGRHNASNALAALALCSTAGLPLAPMLHGLREYRGEPHRVEHVNTIDGVDAIDDSKGTNVGATVAALTGLGQDRAPSKIVIILGGDGKGQDFSPLSGPVARHARAVALIGRDAGQIEAALVDADVPQQRFDDLPAATTWAFEQAQTGDCVLLSPACASLDMFRNYAHRAEVFVDAVQAIANERGLA</sequence>
<dbReference type="PANTHER" id="PTHR43692">
    <property type="entry name" value="UDP-N-ACETYLMURAMOYLALANINE--D-GLUTAMATE LIGASE"/>
    <property type="match status" value="1"/>
</dbReference>
<dbReference type="InterPro" id="IPR005762">
    <property type="entry name" value="MurD"/>
</dbReference>
<protein>
    <recommendedName>
        <fullName evidence="9 10">UDP-N-acetylmuramoylalanine--D-glutamate ligase</fullName>
        <ecNumber evidence="9 10">6.3.2.9</ecNumber>
    </recommendedName>
    <alternativeName>
        <fullName evidence="9">D-glutamic acid-adding enzyme</fullName>
    </alternativeName>
    <alternativeName>
        <fullName evidence="9">UDP-N-acetylmuramoyl-L-alanyl-D-glutamate synthetase</fullName>
    </alternativeName>
</protein>
<accession>A0A4R6QJ83</accession>
<dbReference type="SUPFAM" id="SSF51984">
    <property type="entry name" value="MurCD N-terminal domain"/>
    <property type="match status" value="1"/>
</dbReference>
<dbReference type="Pfam" id="PF21799">
    <property type="entry name" value="MurD-like_N"/>
    <property type="match status" value="1"/>
</dbReference>
<dbReference type="Gene3D" id="3.40.50.720">
    <property type="entry name" value="NAD(P)-binding Rossmann-like Domain"/>
    <property type="match status" value="1"/>
</dbReference>
<dbReference type="GO" id="GO:0051301">
    <property type="term" value="P:cell division"/>
    <property type="evidence" value="ECO:0007669"/>
    <property type="project" value="UniProtKB-KW"/>
</dbReference>
<evidence type="ECO:0000256" key="5">
    <source>
        <dbReference type="ARBA" id="ARBA00022618"/>
    </source>
</evidence>
<dbReference type="HAMAP" id="MF_00639">
    <property type="entry name" value="MurD"/>
    <property type="match status" value="1"/>
</dbReference>
<keyword evidence="14" id="KW-1185">Reference proteome</keyword>
<dbReference type="InParanoid" id="A0A4R6QJ83"/>
<evidence type="ECO:0000256" key="10">
    <source>
        <dbReference type="RuleBase" id="RU003664"/>
    </source>
</evidence>
<dbReference type="Pfam" id="PF08245">
    <property type="entry name" value="Mur_ligase_M"/>
    <property type="match status" value="2"/>
</dbReference>
<organism evidence="13 14">
    <name type="scientific">Roseateles toxinivorans</name>
    <dbReference type="NCBI Taxonomy" id="270368"/>
    <lineage>
        <taxon>Bacteria</taxon>
        <taxon>Pseudomonadati</taxon>
        <taxon>Pseudomonadota</taxon>
        <taxon>Betaproteobacteria</taxon>
        <taxon>Burkholderiales</taxon>
        <taxon>Sphaerotilaceae</taxon>
        <taxon>Roseateles</taxon>
    </lineage>
</organism>
<dbReference type="AlphaFoldDB" id="A0A4R6QJ83"/>
<evidence type="ECO:0000256" key="4">
    <source>
        <dbReference type="ARBA" id="ARBA00022598"/>
    </source>
</evidence>
<name>A0A4R6QJ83_9BURK</name>
<evidence type="ECO:0000313" key="13">
    <source>
        <dbReference type="EMBL" id="TDP63454.1"/>
    </source>
</evidence>
<comment type="similarity">
    <text evidence="9">Belongs to the MurCDEF family.</text>
</comment>
<dbReference type="FunCoup" id="A0A4R6QJ83">
    <property type="interactions" value="590"/>
</dbReference>
<dbReference type="UniPathway" id="UPA00219"/>
<dbReference type="RefSeq" id="WP_133702616.1">
    <property type="nucleotide sequence ID" value="NZ_SNXS01000005.1"/>
</dbReference>